<reference evidence="2" key="1">
    <citation type="submission" date="2020-01" db="EMBL/GenBank/DDBJ databases">
        <title>Phosphoaccumulans saitamaens gen. nov., sp. nov., a polyphosphate accumulating bacterium isolated from surface river water.</title>
        <authorList>
            <person name="Watanabe K."/>
            <person name="Suda W."/>
        </authorList>
    </citation>
    <scope>NUCLEOTIDE SEQUENCE [LARGE SCALE GENOMIC DNA]</scope>
    <source>
        <strain evidence="2">ICHIAU1</strain>
    </source>
</reference>
<dbReference type="Pfam" id="PF13481">
    <property type="entry name" value="AAA_25"/>
    <property type="match status" value="1"/>
</dbReference>
<dbReference type="Gene3D" id="3.40.50.300">
    <property type="entry name" value="P-loop containing nucleotide triphosphate hydrolases"/>
    <property type="match status" value="1"/>
</dbReference>
<dbReference type="AlphaFoldDB" id="A0A7R6R365"/>
<dbReference type="PRINTS" id="PR01874">
    <property type="entry name" value="DNAREPAIRADA"/>
</dbReference>
<proteinExistence type="predicted"/>
<evidence type="ECO:0008006" key="3">
    <source>
        <dbReference type="Google" id="ProtNLM"/>
    </source>
</evidence>
<dbReference type="EMBL" id="AP022345">
    <property type="protein sequence ID" value="BBU69975.1"/>
    <property type="molecule type" value="Genomic_DNA"/>
</dbReference>
<keyword evidence="2" id="KW-1185">Reference proteome</keyword>
<dbReference type="InterPro" id="IPR027417">
    <property type="entry name" value="P-loop_NTPase"/>
</dbReference>
<dbReference type="SUPFAM" id="SSF52540">
    <property type="entry name" value="P-loop containing nucleoside triphosphate hydrolases"/>
    <property type="match status" value="1"/>
</dbReference>
<gene>
    <name evidence="1" type="ORF">ICHIAU1_22580</name>
</gene>
<sequence length="421" mass="45547">MSIAAVMTAARLNQNDYHDNRLRLAAEAGLSPEGLDHEVQCVLQVALPHLVAHVPKSSPPEPLGEWVSMIRGSDLTPQPIQWIWPGWLASGKVHILGGAPGTGKTTISLSLAATIASGGVWPDGTQSPKGKAVIWSGEDDPSDTLIPRLKLSGANLDNIYFVGNVHHGHERRAFDPALDTDSLLQQLMDLNDVRLLIVDPIVSAIAGDSHKNAEVRRSLQPLADLAASLRCALLGITHFSKGTTGREPVERLTGSLAFGALARIVMVAAKHQEISGEGDNQRVLLRAKNNIGPDKGGFAYELVQSEIREHPGVVASCVQWKEPIDGSARDLLREADDVSDDNERACLPDAKLFLQDLLSDGPKSAKDIRKDADGAGYSWATIRRAQHKLGIKARKEGGHFGGYQKWVWALPTSDNEDRTHQ</sequence>
<dbReference type="RefSeq" id="WP_202930712.1">
    <property type="nucleotide sequence ID" value="NZ_AP022345.1"/>
</dbReference>
<dbReference type="Proteomes" id="UP000463961">
    <property type="component" value="Chromosome"/>
</dbReference>
<evidence type="ECO:0000313" key="2">
    <source>
        <dbReference type="Proteomes" id="UP000463961"/>
    </source>
</evidence>
<evidence type="ECO:0000313" key="1">
    <source>
        <dbReference type="EMBL" id="BBU69975.1"/>
    </source>
</evidence>
<accession>A0A7R6R365</accession>
<organism evidence="1 2">
    <name type="scientific">Fluviibacter phosphoraccumulans</name>
    <dbReference type="NCBI Taxonomy" id="1751046"/>
    <lineage>
        <taxon>Bacteria</taxon>
        <taxon>Pseudomonadati</taxon>
        <taxon>Pseudomonadota</taxon>
        <taxon>Betaproteobacteria</taxon>
        <taxon>Rhodocyclales</taxon>
        <taxon>Fluviibacteraceae</taxon>
        <taxon>Fluviibacter</taxon>
    </lineage>
</organism>
<protein>
    <recommendedName>
        <fullName evidence="3">AAA+ ATPase domain-containing protein</fullName>
    </recommendedName>
</protein>
<name>A0A7R6R365_9RHOO</name>